<dbReference type="PATRIC" id="fig|1310613.3.peg.2000"/>
<dbReference type="RefSeq" id="WP_000750961.1">
    <property type="nucleotide sequence ID" value="NZ_JEWH01000023.1"/>
</dbReference>
<dbReference type="EMBL" id="JEWH01000023">
    <property type="protein sequence ID" value="EXB05645.1"/>
    <property type="molecule type" value="Genomic_DNA"/>
</dbReference>
<accession>A0A009HRQ9</accession>
<dbReference type="AlphaFoldDB" id="A0A009HRQ9"/>
<organism evidence="2 3">
    <name type="scientific">Acinetobacter baumannii (strain 1295743)</name>
    <dbReference type="NCBI Taxonomy" id="1310613"/>
    <lineage>
        <taxon>Bacteria</taxon>
        <taxon>Pseudomonadati</taxon>
        <taxon>Pseudomonadota</taxon>
        <taxon>Gammaproteobacteria</taxon>
        <taxon>Moraxellales</taxon>
        <taxon>Moraxellaceae</taxon>
        <taxon>Acinetobacter</taxon>
        <taxon>Acinetobacter calcoaceticus/baumannii complex</taxon>
    </lineage>
</organism>
<keyword evidence="1" id="KW-0732">Signal</keyword>
<dbReference type="Proteomes" id="UP000020595">
    <property type="component" value="Unassembled WGS sequence"/>
</dbReference>
<comment type="caution">
    <text evidence="2">The sequence shown here is derived from an EMBL/GenBank/DDBJ whole genome shotgun (WGS) entry which is preliminary data.</text>
</comment>
<evidence type="ECO:0000313" key="3">
    <source>
        <dbReference type="Proteomes" id="UP000020595"/>
    </source>
</evidence>
<evidence type="ECO:0000256" key="1">
    <source>
        <dbReference type="SAM" id="SignalP"/>
    </source>
</evidence>
<reference evidence="2 3" key="1">
    <citation type="submission" date="2014-02" db="EMBL/GenBank/DDBJ databases">
        <title>Comparative genomics and transcriptomics to identify genetic mechanisms underlying the emergence of carbapenem resistant Acinetobacter baumannii (CRAb).</title>
        <authorList>
            <person name="Harris A.D."/>
            <person name="Johnson K.J."/>
            <person name="George J."/>
            <person name="Shefchek K."/>
            <person name="Daugherty S.C."/>
            <person name="Parankush S."/>
            <person name="Sadzewicz L."/>
            <person name="Tallon L."/>
            <person name="Sengamalay N."/>
            <person name="Hazen T.H."/>
            <person name="Rasko D.A."/>
        </authorList>
    </citation>
    <scope>NUCLEOTIDE SEQUENCE [LARGE SCALE GENOMIC DNA]</scope>
    <source>
        <strain evidence="2 3">1295743</strain>
    </source>
</reference>
<feature type="chain" id="PRO_5001446317" evidence="1">
    <location>
        <begin position="23"/>
        <end position="99"/>
    </location>
</feature>
<gene>
    <name evidence="2" type="ORF">J512_2083</name>
</gene>
<evidence type="ECO:0000313" key="2">
    <source>
        <dbReference type="EMBL" id="EXB05645.1"/>
    </source>
</evidence>
<dbReference type="GeneID" id="92893116"/>
<protein>
    <submittedName>
        <fullName evidence="2">Uncharacterized protein</fullName>
    </submittedName>
</protein>
<feature type="signal peptide" evidence="1">
    <location>
        <begin position="1"/>
        <end position="22"/>
    </location>
</feature>
<name>A0A009HRQ9_ACIB9</name>
<proteinExistence type="predicted"/>
<sequence>MKKTIIALVTFLTLFTTMFAEAKTDPDLKLVKQKAGQIVSANRQPDNGNAFNIGVNKDEHPHEYTIAYDLGISGDIISCEIRVKVENKMVIQTTGVICS</sequence>